<dbReference type="RefSeq" id="WP_134214526.1">
    <property type="nucleotide sequence ID" value="NZ_QFFZ01000034.1"/>
</dbReference>
<keyword evidence="3" id="KW-1185">Reference proteome</keyword>
<dbReference type="EMBL" id="QFFZ01000034">
    <property type="protein sequence ID" value="TEB10025.1"/>
    <property type="molecule type" value="Genomic_DNA"/>
</dbReference>
<name>A0A4Y7RM24_9FIRM</name>
<protein>
    <submittedName>
        <fullName evidence="2">Uncharacterized protein</fullName>
    </submittedName>
</protein>
<sequence>MPNFMDNQFENPIVKIDIATGRGFCKIFEVWDRDASYRSPWTKAQENMTVEDVPAKAEEVVSTTTVATPIESEKSPGGAKKKQKRGIRAERNLRGLFGARRVG</sequence>
<accession>A0A4Y7RM24</accession>
<evidence type="ECO:0000313" key="2">
    <source>
        <dbReference type="EMBL" id="TEB10025.1"/>
    </source>
</evidence>
<feature type="region of interest" description="Disordered" evidence="1">
    <location>
        <begin position="64"/>
        <end position="103"/>
    </location>
</feature>
<organism evidence="2 3">
    <name type="scientific">Pelotomaculum propionicicum</name>
    <dbReference type="NCBI Taxonomy" id="258475"/>
    <lineage>
        <taxon>Bacteria</taxon>
        <taxon>Bacillati</taxon>
        <taxon>Bacillota</taxon>
        <taxon>Clostridia</taxon>
        <taxon>Eubacteriales</taxon>
        <taxon>Desulfotomaculaceae</taxon>
        <taxon>Pelotomaculum</taxon>
    </lineage>
</organism>
<proteinExistence type="predicted"/>
<reference evidence="2 3" key="1">
    <citation type="journal article" date="2018" name="Environ. Microbiol.">
        <title>Novel energy conservation strategies and behaviour of Pelotomaculum schinkii driving syntrophic propionate catabolism.</title>
        <authorList>
            <person name="Hidalgo-Ahumada C.A.P."/>
            <person name="Nobu M.K."/>
            <person name="Narihiro T."/>
            <person name="Tamaki H."/>
            <person name="Liu W.T."/>
            <person name="Kamagata Y."/>
            <person name="Stams A.J.M."/>
            <person name="Imachi H."/>
            <person name="Sousa D.Z."/>
        </authorList>
    </citation>
    <scope>NUCLEOTIDE SEQUENCE [LARGE SCALE GENOMIC DNA]</scope>
    <source>
        <strain evidence="2 3">MGP</strain>
    </source>
</reference>
<gene>
    <name evidence="2" type="ORF">Pmgp_02720</name>
</gene>
<evidence type="ECO:0000313" key="3">
    <source>
        <dbReference type="Proteomes" id="UP000297597"/>
    </source>
</evidence>
<comment type="caution">
    <text evidence="2">The sequence shown here is derived from an EMBL/GenBank/DDBJ whole genome shotgun (WGS) entry which is preliminary data.</text>
</comment>
<dbReference type="AlphaFoldDB" id="A0A4Y7RM24"/>
<dbReference type="Proteomes" id="UP000297597">
    <property type="component" value="Unassembled WGS sequence"/>
</dbReference>
<evidence type="ECO:0000256" key="1">
    <source>
        <dbReference type="SAM" id="MobiDB-lite"/>
    </source>
</evidence>